<keyword evidence="1" id="KW-0812">Transmembrane</keyword>
<reference evidence="2" key="1">
    <citation type="submission" date="2023-11" db="EMBL/GenBank/DDBJ databases">
        <title>Genome assemblies of two species of porcelain crab, Petrolisthes cinctipes and Petrolisthes manimaculis (Anomura: Porcellanidae).</title>
        <authorList>
            <person name="Angst P."/>
        </authorList>
    </citation>
    <scope>NUCLEOTIDE SEQUENCE</scope>
    <source>
        <strain evidence="2">PB745_02</strain>
        <tissue evidence="2">Gill</tissue>
    </source>
</reference>
<organism evidence="2 3">
    <name type="scientific">Petrolisthes manimaculis</name>
    <dbReference type="NCBI Taxonomy" id="1843537"/>
    <lineage>
        <taxon>Eukaryota</taxon>
        <taxon>Metazoa</taxon>
        <taxon>Ecdysozoa</taxon>
        <taxon>Arthropoda</taxon>
        <taxon>Crustacea</taxon>
        <taxon>Multicrustacea</taxon>
        <taxon>Malacostraca</taxon>
        <taxon>Eumalacostraca</taxon>
        <taxon>Eucarida</taxon>
        <taxon>Decapoda</taxon>
        <taxon>Pleocyemata</taxon>
        <taxon>Anomura</taxon>
        <taxon>Galatheoidea</taxon>
        <taxon>Porcellanidae</taxon>
        <taxon>Petrolisthes</taxon>
    </lineage>
</organism>
<keyword evidence="1" id="KW-0472">Membrane</keyword>
<evidence type="ECO:0000256" key="1">
    <source>
        <dbReference type="SAM" id="Phobius"/>
    </source>
</evidence>
<evidence type="ECO:0000313" key="3">
    <source>
        <dbReference type="Proteomes" id="UP001292094"/>
    </source>
</evidence>
<dbReference type="PANTHER" id="PTHR10704">
    <property type="entry name" value="CARBOHYDRATE SULFOTRANSFERASE"/>
    <property type="match status" value="1"/>
</dbReference>
<evidence type="ECO:0000313" key="2">
    <source>
        <dbReference type="EMBL" id="KAK4301925.1"/>
    </source>
</evidence>
<dbReference type="SUPFAM" id="SSF52540">
    <property type="entry name" value="P-loop containing nucleoside triphosphate hydrolases"/>
    <property type="match status" value="1"/>
</dbReference>
<dbReference type="InterPro" id="IPR027417">
    <property type="entry name" value="P-loop_NTPase"/>
</dbReference>
<dbReference type="Proteomes" id="UP001292094">
    <property type="component" value="Unassembled WGS sequence"/>
</dbReference>
<dbReference type="GO" id="GO:0006790">
    <property type="term" value="P:sulfur compound metabolic process"/>
    <property type="evidence" value="ECO:0007669"/>
    <property type="project" value="TreeGrafter"/>
</dbReference>
<keyword evidence="1" id="KW-1133">Transmembrane helix</keyword>
<dbReference type="Gene3D" id="3.40.50.300">
    <property type="entry name" value="P-loop containing nucleotide triphosphate hydrolases"/>
    <property type="match status" value="1"/>
</dbReference>
<dbReference type="Pfam" id="PF13469">
    <property type="entry name" value="Sulfotransfer_3"/>
    <property type="match status" value="1"/>
</dbReference>
<dbReference type="GO" id="GO:0006044">
    <property type="term" value="P:N-acetylglucosamine metabolic process"/>
    <property type="evidence" value="ECO:0007669"/>
    <property type="project" value="TreeGrafter"/>
</dbReference>
<protein>
    <recommendedName>
        <fullName evidence="4">Sulfotransferase</fullName>
    </recommendedName>
</protein>
<evidence type="ECO:0008006" key="4">
    <source>
        <dbReference type="Google" id="ProtNLM"/>
    </source>
</evidence>
<accession>A0AAE1U0L7</accession>
<dbReference type="AlphaFoldDB" id="A0AAE1U0L7"/>
<dbReference type="GO" id="GO:0001517">
    <property type="term" value="F:N-acetylglucosamine 6-O-sulfotransferase activity"/>
    <property type="evidence" value="ECO:0007669"/>
    <property type="project" value="TreeGrafter"/>
</dbReference>
<gene>
    <name evidence="2" type="ORF">Pmani_025954</name>
</gene>
<dbReference type="EMBL" id="JAWZYT010002809">
    <property type="protein sequence ID" value="KAK4301925.1"/>
    <property type="molecule type" value="Genomic_DNA"/>
</dbReference>
<sequence>MFGPGRIKRTLWMMLVLVAVYIIGHVVMLTIDYSETNINTAIAQVKNLGMNQQQQQQQQQHNDRQQVKSLGTIYSSIPKPVLPPVLSSTSSPLLVLVLSSMPRSGSTFLTELLTNVGNSITFYEPLWILQKKPQCNSDSHCVSKFLEEIFTCSFDEHFENWLKSKALFFQYFSADAKACTEMSDKKGKKDCAKRLNLKHDCELAQIRFMKVIRARLGWMESLLEDPTVNLKIIHLARDPRGSINSIRKFKWDNEPLSRCSDLENDMDSFDSFQERFPSKVIQVNYEELCTHPIEVTSNMLGFITGDSSVPDNIRHFLTNHTTNSVSNHVMSTFKESKKQFEAWRYQIPASLLKNVENEPTCLSSIKRLHHTVFGSKENVVNSSIPLLLGGD</sequence>
<dbReference type="PANTHER" id="PTHR10704:SF44">
    <property type="entry name" value="LD35051P-RELATED"/>
    <property type="match status" value="1"/>
</dbReference>
<keyword evidence="3" id="KW-1185">Reference proteome</keyword>
<proteinExistence type="predicted"/>
<dbReference type="InterPro" id="IPR051135">
    <property type="entry name" value="Gal/GlcNAc/GalNAc_ST"/>
</dbReference>
<comment type="caution">
    <text evidence="2">The sequence shown here is derived from an EMBL/GenBank/DDBJ whole genome shotgun (WGS) entry which is preliminary data.</text>
</comment>
<feature type="transmembrane region" description="Helical" evidence="1">
    <location>
        <begin position="12"/>
        <end position="31"/>
    </location>
</feature>
<name>A0AAE1U0L7_9EUCA</name>